<organism evidence="1 2">
    <name type="scientific">Trichinella nativa</name>
    <dbReference type="NCBI Taxonomy" id="6335"/>
    <lineage>
        <taxon>Eukaryota</taxon>
        <taxon>Metazoa</taxon>
        <taxon>Ecdysozoa</taxon>
        <taxon>Nematoda</taxon>
        <taxon>Enoplea</taxon>
        <taxon>Dorylaimia</taxon>
        <taxon>Trichinellida</taxon>
        <taxon>Trichinellidae</taxon>
        <taxon>Trichinella</taxon>
    </lineage>
</organism>
<sequence>MIRMYRIDNGYHQHGIVDSDVEQPSFDKFNSPPWVSSAAATLADDCLTLLKPNLNACCKAFRVGTMGTNFPPQKGKSIVKSVGFDQHQRQPKQPTRLQWINDNTCNNSQGKKVIKRLMQMLMSAHSILSMLQLPLPKLGALFLLTGRLFQLLLRTELASYAAGVCDSIDDVEYDDFNLFNILEP</sequence>
<dbReference type="AlphaFoldDB" id="A0A0V1LDB9"/>
<dbReference type="OrthoDB" id="10410477at2759"/>
<protein>
    <submittedName>
        <fullName evidence="1">Uncharacterized protein</fullName>
    </submittedName>
</protein>
<dbReference type="Proteomes" id="UP000054721">
    <property type="component" value="Unassembled WGS sequence"/>
</dbReference>
<reference evidence="1 2" key="1">
    <citation type="submission" date="2015-05" db="EMBL/GenBank/DDBJ databases">
        <title>Evolution of Trichinella species and genotypes.</title>
        <authorList>
            <person name="Korhonen P.K."/>
            <person name="Edoardo P."/>
            <person name="Giuseppe L.R."/>
            <person name="Gasser R.B."/>
        </authorList>
    </citation>
    <scope>NUCLEOTIDE SEQUENCE [LARGE SCALE GENOMIC DNA]</scope>
    <source>
        <strain evidence="1">ISS10</strain>
    </source>
</reference>
<name>A0A0V1LDB9_9BILA</name>
<accession>A0A0V1LDB9</accession>
<keyword evidence="2" id="KW-1185">Reference proteome</keyword>
<evidence type="ECO:0000313" key="2">
    <source>
        <dbReference type="Proteomes" id="UP000054721"/>
    </source>
</evidence>
<proteinExistence type="predicted"/>
<gene>
    <name evidence="1" type="ORF">T02_10162</name>
</gene>
<dbReference type="EMBL" id="JYDW01000076">
    <property type="protein sequence ID" value="KRZ57367.1"/>
    <property type="molecule type" value="Genomic_DNA"/>
</dbReference>
<comment type="caution">
    <text evidence="1">The sequence shown here is derived from an EMBL/GenBank/DDBJ whole genome shotgun (WGS) entry which is preliminary data.</text>
</comment>
<evidence type="ECO:0000313" key="1">
    <source>
        <dbReference type="EMBL" id="KRZ57367.1"/>
    </source>
</evidence>